<dbReference type="Proteomes" id="UP000001819">
    <property type="component" value="Chromosome X"/>
</dbReference>
<protein>
    <submittedName>
        <fullName evidence="3">Uncharacterized protein isoform X1</fullName>
    </submittedName>
</protein>
<keyword evidence="2" id="KW-1185">Reference proteome</keyword>
<sequence length="205" mass="23422">MEKDKPKPQMEKSVKKRKSALTNPTKQRVLKFLEKKGFSPENLKMATENVKNAEAIIEYMVNSCQDAEAKVKHECESLSFNNINQWLELMKTTQLSGRCEYEAAAVVNSILRNERLPSEEDMNGIDLTAAYKFLSNALMGKPQEKMSDTTKAFLSREVEQLIAEANTDESDEAARDMGRRLHHGIEYDYQAQPHKCSLDPLFQDE</sequence>
<dbReference type="InParanoid" id="A0A6I8UDD1"/>
<dbReference type="KEGG" id="dpo:4813383"/>
<reference evidence="3" key="1">
    <citation type="submission" date="2025-08" db="UniProtKB">
        <authorList>
            <consortium name="RefSeq"/>
        </authorList>
    </citation>
    <scope>IDENTIFICATION</scope>
    <source>
        <strain evidence="3">MV-25-SWS-2005</strain>
        <tissue evidence="3">Whole body</tissue>
    </source>
</reference>
<feature type="compositionally biased region" description="Basic and acidic residues" evidence="1">
    <location>
        <begin position="1"/>
        <end position="13"/>
    </location>
</feature>
<dbReference type="FunCoup" id="A0A6I8UDD1">
    <property type="interactions" value="25"/>
</dbReference>
<feature type="region of interest" description="Disordered" evidence="1">
    <location>
        <begin position="1"/>
        <end position="25"/>
    </location>
</feature>
<accession>A0A6I8UDD1</accession>
<evidence type="ECO:0000313" key="2">
    <source>
        <dbReference type="Proteomes" id="UP000001819"/>
    </source>
</evidence>
<evidence type="ECO:0000256" key="1">
    <source>
        <dbReference type="SAM" id="MobiDB-lite"/>
    </source>
</evidence>
<dbReference type="RefSeq" id="XP_001353711.4">
    <property type="nucleotide sequence ID" value="XM_001353675.4"/>
</dbReference>
<evidence type="ECO:0000313" key="3">
    <source>
        <dbReference type="RefSeq" id="XP_001353711.4"/>
    </source>
</evidence>
<gene>
    <name evidence="3" type="primary">LOC4813383</name>
</gene>
<organism evidence="2 3">
    <name type="scientific">Drosophila pseudoobscura pseudoobscura</name>
    <name type="common">Fruit fly</name>
    <dbReference type="NCBI Taxonomy" id="46245"/>
    <lineage>
        <taxon>Eukaryota</taxon>
        <taxon>Metazoa</taxon>
        <taxon>Ecdysozoa</taxon>
        <taxon>Arthropoda</taxon>
        <taxon>Hexapoda</taxon>
        <taxon>Insecta</taxon>
        <taxon>Pterygota</taxon>
        <taxon>Neoptera</taxon>
        <taxon>Endopterygota</taxon>
        <taxon>Diptera</taxon>
        <taxon>Brachycera</taxon>
        <taxon>Muscomorpha</taxon>
        <taxon>Ephydroidea</taxon>
        <taxon>Drosophilidae</taxon>
        <taxon>Drosophila</taxon>
        <taxon>Sophophora</taxon>
    </lineage>
</organism>
<name>A0A6I8UDD1_DROPS</name>
<dbReference type="AlphaFoldDB" id="A0A6I8UDD1"/>
<proteinExistence type="predicted"/>